<feature type="region of interest" description="Disordered" evidence="1">
    <location>
        <begin position="113"/>
        <end position="143"/>
    </location>
</feature>
<protein>
    <submittedName>
        <fullName evidence="2">Uncharacterized protein</fullName>
    </submittedName>
</protein>
<keyword evidence="3" id="KW-1185">Reference proteome</keyword>
<dbReference type="PATRIC" id="fig|1420583.3.peg.2853"/>
<name>A0A0J8AJ07_9SPHN</name>
<dbReference type="RefSeq" id="WP_066606008.1">
    <property type="nucleotide sequence ID" value="NZ_KQ130435.1"/>
</dbReference>
<dbReference type="EMBL" id="JACT01000003">
    <property type="protein sequence ID" value="KMS54710.1"/>
    <property type="molecule type" value="Genomic_DNA"/>
</dbReference>
<feature type="compositionally biased region" description="Polar residues" evidence="1">
    <location>
        <begin position="117"/>
        <end position="128"/>
    </location>
</feature>
<reference evidence="2 3" key="1">
    <citation type="journal article" date="2015" name="G3 (Bethesda)">
        <title>Insights into Ongoing Evolution of the Hexachlorocyclohexane Catabolic Pathway from Comparative Genomics of Ten Sphingomonadaceae Strains.</title>
        <authorList>
            <person name="Pearce S.L."/>
            <person name="Oakeshott J.G."/>
            <person name="Pandey G."/>
        </authorList>
    </citation>
    <scope>NUCLEOTIDE SEQUENCE [LARGE SCALE GENOMIC DNA]</scope>
    <source>
        <strain evidence="2 3">LL01</strain>
    </source>
</reference>
<evidence type="ECO:0000313" key="3">
    <source>
        <dbReference type="Proteomes" id="UP000052232"/>
    </source>
</evidence>
<accession>A0A0J8AJ07</accession>
<evidence type="ECO:0000256" key="1">
    <source>
        <dbReference type="SAM" id="MobiDB-lite"/>
    </source>
</evidence>
<sequence length="225" mass="22865">MNDLSGYRPFRLTAFKDAIMGGGLYSGAQLIIACQLKHLGFVEARPSSKGAVALADWLIAKADFLEKPVPGCHPLNSGTTMERILAGDILPEEEFALALAEATEGAVLPEMFGLPSDTGSSASGTSPLTAGAEGKASEPGLLTPAPASAPSIIGDLPPLGVLGGALPAGPLFHPIADARMPNGFVLTGCGIAISLDESTATAMRDALSVGIGYLRGAARERRAAA</sequence>
<proteinExistence type="predicted"/>
<gene>
    <name evidence="2" type="ORF">V473_15280</name>
</gene>
<organism evidence="2 3">
    <name type="scientific">Sphingobium cupriresistens LL01</name>
    <dbReference type="NCBI Taxonomy" id="1420583"/>
    <lineage>
        <taxon>Bacteria</taxon>
        <taxon>Pseudomonadati</taxon>
        <taxon>Pseudomonadota</taxon>
        <taxon>Alphaproteobacteria</taxon>
        <taxon>Sphingomonadales</taxon>
        <taxon>Sphingomonadaceae</taxon>
        <taxon>Sphingobium</taxon>
    </lineage>
</organism>
<dbReference type="STRING" id="1420583.V473_15280"/>
<comment type="caution">
    <text evidence="2">The sequence shown here is derived from an EMBL/GenBank/DDBJ whole genome shotgun (WGS) entry which is preliminary data.</text>
</comment>
<evidence type="ECO:0000313" key="2">
    <source>
        <dbReference type="EMBL" id="KMS54710.1"/>
    </source>
</evidence>
<dbReference type="AlphaFoldDB" id="A0A0J8AJ07"/>
<dbReference type="Proteomes" id="UP000052232">
    <property type="component" value="Unassembled WGS sequence"/>
</dbReference>